<sequence length="873" mass="93767">MQFAARFLLCALLAIGPALDACAQGQQPAPHTDASVLLFEVRMGRHVLADAITAYQVEREILLPLGELSRLLTLAISTTPAEARASGYVLSEERVFSLDVIEREVINGGRRELLDRAMVKLAADDIYVSSTLLARWLPVDIGIDLPSLSLTITPREKLPMQAGLERRQRGQAKGARDRASDPGFARHDAPYNLASVPFIDQTIGLSMSDTGSGRRTESNYSAYLTSDLLGMQASLFATRNPGDPRNPSGQLRLTLGRNDPDAGLLGLLHARTALVGSVAVPGLPNISYSSSTGNGAALSNRPLNQPTRFDKHTLQGDLPPGWDVELYYNEALVGFQQASPDGKYTFADMPLAYGPNEFRLVFHGPLGQLRVERQSFLLEQSAVAPGALYYSVAQHRDRDGRTRSLAQFEWGLASHLSATGALARLPVGAVEQRYSHLGLHGYLKSFILSGEVARAGDGGQMAQASIKTRIGNLSVSASRAQLDGFTSEVFQPARDPVRSRDEIRVDGALLAPGVAFPVSLQARRDTLASGLEATQLQGRVSAYRNGMALSNALRWQSVGGNKYADGVVQASRRVAGVSINGQLDYAIAPDADLRSLALSADYHMAAGVVANLGLVRWFADPHYRLTGALNKSLGSFGLGLNGFYTSRREFGAGVQLFMALGLEPRQRRIMTDAQPMAGTGAASLRVFLDRNLNGVMDEGDEPVPNAGFTLNGGSHLARTDANGVAYVSRLPAYMHLDIGVDSDTVEDPQLQPQVKGLRVVPRPGKVSQLDFALSMTGEVDGTTFVLVDGVRRPIGDLELELVGHGRKVAATMKSSSDGYYVIPAVFPGLYLLRIAPAQLARLGLSDTGMHLIEIAPDGTILNARDFIIVAGNQ</sequence>
<reference evidence="3 4" key="2">
    <citation type="submission" date="2021-08" db="EMBL/GenBank/DDBJ databases">
        <title>Massilia sp. R798.</title>
        <authorList>
            <person name="Baek J.H."/>
            <person name="Jung H.S."/>
            <person name="Kim K.R."/>
            <person name="Jeon C.O."/>
        </authorList>
    </citation>
    <scope>NUCLEOTIDE SEQUENCE [LARGE SCALE GENOMIC DNA]</scope>
    <source>
        <strain evidence="3 4">R798</strain>
    </source>
</reference>
<protein>
    <recommendedName>
        <fullName evidence="5">Fimbrial biogenesis outer membrane usher protein</fullName>
    </recommendedName>
</protein>
<dbReference type="Proteomes" id="UP000809349">
    <property type="component" value="Unassembled WGS sequence"/>
</dbReference>
<dbReference type="EMBL" id="JAFBIL020000003">
    <property type="protein sequence ID" value="MBZ2207415.1"/>
    <property type="molecule type" value="Genomic_DNA"/>
</dbReference>
<accession>A0ABS7SML4</accession>
<reference evidence="3 4" key="1">
    <citation type="submission" date="2021-01" db="EMBL/GenBank/DDBJ databases">
        <authorList>
            <person name="Ruan W."/>
            <person name="Khan S.A."/>
            <person name="Jeon C.O."/>
        </authorList>
    </citation>
    <scope>NUCLEOTIDE SEQUENCE [LARGE SCALE GENOMIC DNA]</scope>
    <source>
        <strain evidence="3 4">R798</strain>
    </source>
</reference>
<evidence type="ECO:0008006" key="5">
    <source>
        <dbReference type="Google" id="ProtNLM"/>
    </source>
</evidence>
<organism evidence="3 4">
    <name type="scientific">Massilia soli</name>
    <dbReference type="NCBI Taxonomy" id="2792854"/>
    <lineage>
        <taxon>Bacteria</taxon>
        <taxon>Pseudomonadati</taxon>
        <taxon>Pseudomonadota</taxon>
        <taxon>Betaproteobacteria</taxon>
        <taxon>Burkholderiales</taxon>
        <taxon>Oxalobacteraceae</taxon>
        <taxon>Telluria group</taxon>
        <taxon>Massilia</taxon>
    </lineage>
</organism>
<evidence type="ECO:0000313" key="4">
    <source>
        <dbReference type="Proteomes" id="UP000809349"/>
    </source>
</evidence>
<evidence type="ECO:0000256" key="1">
    <source>
        <dbReference type="SAM" id="MobiDB-lite"/>
    </source>
</evidence>
<keyword evidence="2" id="KW-0732">Signal</keyword>
<feature type="chain" id="PRO_5046308571" description="Fimbrial biogenesis outer membrane usher protein" evidence="2">
    <location>
        <begin position="24"/>
        <end position="873"/>
    </location>
</feature>
<evidence type="ECO:0000313" key="3">
    <source>
        <dbReference type="EMBL" id="MBZ2207415.1"/>
    </source>
</evidence>
<feature type="signal peptide" evidence="2">
    <location>
        <begin position="1"/>
        <end position="23"/>
    </location>
</feature>
<gene>
    <name evidence="3" type="ORF">I4X03_009100</name>
</gene>
<feature type="region of interest" description="Disordered" evidence="1">
    <location>
        <begin position="163"/>
        <end position="186"/>
    </location>
</feature>
<name>A0ABS7SML4_9BURK</name>
<comment type="caution">
    <text evidence="3">The sequence shown here is derived from an EMBL/GenBank/DDBJ whole genome shotgun (WGS) entry which is preliminary data.</text>
</comment>
<keyword evidence="4" id="KW-1185">Reference proteome</keyword>
<evidence type="ECO:0000256" key="2">
    <source>
        <dbReference type="SAM" id="SignalP"/>
    </source>
</evidence>
<proteinExistence type="predicted"/>